<dbReference type="Gene3D" id="1.10.150.60">
    <property type="entry name" value="ARID DNA-binding domain"/>
    <property type="match status" value="1"/>
</dbReference>
<accession>A0A9W8N1R2</accession>
<feature type="region of interest" description="Disordered" evidence="1">
    <location>
        <begin position="1"/>
        <end position="39"/>
    </location>
</feature>
<evidence type="ECO:0000256" key="1">
    <source>
        <dbReference type="SAM" id="MobiDB-lite"/>
    </source>
</evidence>
<dbReference type="CDD" id="cd16100">
    <property type="entry name" value="ARID"/>
    <property type="match status" value="1"/>
</dbReference>
<dbReference type="InterPro" id="IPR001606">
    <property type="entry name" value="ARID_dom"/>
</dbReference>
<sequence>MNSNYGIPQRPGSAANSSFLDPTMAQPNIPRNQPPANSLKHRQQGFLTGLANVFAKRGQPLPPSLTGIASPNYDPTTSPWSLIESSEVGTFRLAGKDVNLFKLWGLVFQQGGGAAVTNMNGWQALLPHFELPDEFPTVQANNSSSVAVMLHQYYMAILHPFEIIYKKNVQDQQKKAHLPQGGHPDQQQFGRLAPNIPNMQQPGMRPVNSNNLMSQSIPAGNGLGQYSEVSQHRPPVQNPHQMGMTDTHNSMTHSEVNSLGHTVDPGLLDQDNQGIKRKHDQDDRDTKRVRQKTDPPDGNSMIIGMADGGSMQIRPNIHASSAMVASGRRVQKPLRRKIEYAPLAREVETYGGRDLQAIEAEWSNAIPRRPLREINDWGVVDIDCLSMSIRSRLSIELSYALTTLTVLSTMRGQTSGSGFPIFQCQDLLDDILDLLEELAFGGKAEEPSRQSGATPTKIFTNRELAATVHDTEGCPFASLKQHQGAKDPDLGPKQRPANVILAVVNILRNLSVIPDNVEFISNHPRILDVLLRLCAVEQVDNQPPSPIAKTISLVDLLVIRRETMNALMAISPLVNFSTPFPATLRIVRRTFDLVASYLVDVNDSLPPLASVQLAGIPPNPHLKPPALADVALEVFTKLSQNDGNRQALTRAVPTDSLWLLLTSLVHRLPIIDADFLLMQREYWLSFLEKTVMALYSIIFLAPYELKQKVKNDRRLGFKNVLLRMAQRILMMPGHERGTFLVPARRAVETIKLLDKAEDSTDKSEPSVPILSFGMGFSDGSDSNIEKGTGLLGGNRDVAWEMLMMREVLQDDVLFSELDSLVRVECH</sequence>
<dbReference type="SUPFAM" id="SSF46774">
    <property type="entry name" value="ARID-like"/>
    <property type="match status" value="1"/>
</dbReference>
<comment type="caution">
    <text evidence="3">The sequence shown here is derived from an EMBL/GenBank/DDBJ whole genome shotgun (WGS) entry which is preliminary data.</text>
</comment>
<dbReference type="GO" id="GO:0003677">
    <property type="term" value="F:DNA binding"/>
    <property type="evidence" value="ECO:0007669"/>
    <property type="project" value="InterPro"/>
</dbReference>
<reference evidence="3" key="1">
    <citation type="submission" date="2022-07" db="EMBL/GenBank/DDBJ databases">
        <title>Genome Sequence of Agrocybe chaxingu.</title>
        <authorList>
            <person name="Buettner E."/>
        </authorList>
    </citation>
    <scope>NUCLEOTIDE SEQUENCE</scope>
    <source>
        <strain evidence="3">MP-N11</strain>
    </source>
</reference>
<dbReference type="Proteomes" id="UP001148786">
    <property type="component" value="Unassembled WGS sequence"/>
</dbReference>
<protein>
    <recommendedName>
        <fullName evidence="2">ARID domain-containing protein</fullName>
    </recommendedName>
</protein>
<dbReference type="AlphaFoldDB" id="A0A9W8N1R2"/>
<feature type="compositionally biased region" description="Polar residues" evidence="1">
    <location>
        <begin position="238"/>
        <end position="260"/>
    </location>
</feature>
<evidence type="ECO:0000313" key="3">
    <source>
        <dbReference type="EMBL" id="KAJ3517378.1"/>
    </source>
</evidence>
<dbReference type="InterPro" id="IPR036431">
    <property type="entry name" value="ARID_dom_sf"/>
</dbReference>
<evidence type="ECO:0000259" key="2">
    <source>
        <dbReference type="PROSITE" id="PS51011"/>
    </source>
</evidence>
<dbReference type="Pfam" id="PF01388">
    <property type="entry name" value="ARID"/>
    <property type="match status" value="1"/>
</dbReference>
<feature type="compositionally biased region" description="Basic and acidic residues" evidence="1">
    <location>
        <begin position="279"/>
        <end position="295"/>
    </location>
</feature>
<feature type="compositionally biased region" description="Polar residues" evidence="1">
    <location>
        <begin position="14"/>
        <end position="36"/>
    </location>
</feature>
<dbReference type="SMART" id="SM01014">
    <property type="entry name" value="ARID"/>
    <property type="match status" value="1"/>
</dbReference>
<dbReference type="EMBL" id="JANKHO010000021">
    <property type="protein sequence ID" value="KAJ3517378.1"/>
    <property type="molecule type" value="Genomic_DNA"/>
</dbReference>
<feature type="domain" description="ARID" evidence="2">
    <location>
        <begin position="40"/>
        <end position="166"/>
    </location>
</feature>
<feature type="compositionally biased region" description="Polar residues" evidence="1">
    <location>
        <begin position="197"/>
        <end position="218"/>
    </location>
</feature>
<dbReference type="PROSITE" id="PS51011">
    <property type="entry name" value="ARID"/>
    <property type="match status" value="1"/>
</dbReference>
<dbReference type="OrthoDB" id="1938591at2759"/>
<name>A0A9W8N1R2_9AGAR</name>
<evidence type="ECO:0000313" key="4">
    <source>
        <dbReference type="Proteomes" id="UP001148786"/>
    </source>
</evidence>
<proteinExistence type="predicted"/>
<feature type="region of interest" description="Disordered" evidence="1">
    <location>
        <begin position="174"/>
        <end position="300"/>
    </location>
</feature>
<keyword evidence="4" id="KW-1185">Reference proteome</keyword>
<organism evidence="3 4">
    <name type="scientific">Agrocybe chaxingu</name>
    <dbReference type="NCBI Taxonomy" id="84603"/>
    <lineage>
        <taxon>Eukaryota</taxon>
        <taxon>Fungi</taxon>
        <taxon>Dikarya</taxon>
        <taxon>Basidiomycota</taxon>
        <taxon>Agaricomycotina</taxon>
        <taxon>Agaricomycetes</taxon>
        <taxon>Agaricomycetidae</taxon>
        <taxon>Agaricales</taxon>
        <taxon>Agaricineae</taxon>
        <taxon>Strophariaceae</taxon>
        <taxon>Agrocybe</taxon>
    </lineage>
</organism>
<gene>
    <name evidence="3" type="ORF">NLJ89_g540</name>
</gene>